<proteinExistence type="predicted"/>
<dbReference type="InterPro" id="IPR052727">
    <property type="entry name" value="Rab4/Rab5_effector"/>
</dbReference>
<feature type="compositionally biased region" description="Acidic residues" evidence="1">
    <location>
        <begin position="421"/>
        <end position="439"/>
    </location>
</feature>
<dbReference type="PANTHER" id="PTHR13510:SF44">
    <property type="entry name" value="RABENOSYN-5"/>
    <property type="match status" value="1"/>
</dbReference>
<evidence type="ECO:0000313" key="3">
    <source>
        <dbReference type="Proteomes" id="UP000486351"/>
    </source>
</evidence>
<evidence type="ECO:0000313" key="2">
    <source>
        <dbReference type="EMBL" id="KAE9307588.1"/>
    </source>
</evidence>
<dbReference type="Gene3D" id="2.60.120.620">
    <property type="entry name" value="q2cbj1_9rhob like domain"/>
    <property type="match status" value="1"/>
</dbReference>
<feature type="region of interest" description="Disordered" evidence="1">
    <location>
        <begin position="418"/>
        <end position="444"/>
    </location>
</feature>
<dbReference type="PANTHER" id="PTHR13510">
    <property type="entry name" value="FYVE-FINGER-CONTAINING RAB5 EFFECTOR PROTEIN RABENOSYN-5-RELATED"/>
    <property type="match status" value="1"/>
</dbReference>
<dbReference type="AlphaFoldDB" id="A0A6G0QXD1"/>
<feature type="region of interest" description="Disordered" evidence="1">
    <location>
        <begin position="96"/>
        <end position="115"/>
    </location>
</feature>
<dbReference type="Proteomes" id="UP000486351">
    <property type="component" value="Unassembled WGS sequence"/>
</dbReference>
<evidence type="ECO:0000256" key="1">
    <source>
        <dbReference type="SAM" id="MobiDB-lite"/>
    </source>
</evidence>
<dbReference type="Gene3D" id="3.30.530.20">
    <property type="match status" value="1"/>
</dbReference>
<accession>A0A6G0QXD1</accession>
<organism evidence="2 3">
    <name type="scientific">Phytophthora fragariae</name>
    <dbReference type="NCBI Taxonomy" id="53985"/>
    <lineage>
        <taxon>Eukaryota</taxon>
        <taxon>Sar</taxon>
        <taxon>Stramenopiles</taxon>
        <taxon>Oomycota</taxon>
        <taxon>Peronosporomycetes</taxon>
        <taxon>Peronosporales</taxon>
        <taxon>Peronosporaceae</taxon>
        <taxon>Phytophthora</taxon>
    </lineage>
</organism>
<dbReference type="EMBL" id="QXFY01001875">
    <property type="protein sequence ID" value="KAE9307588.1"/>
    <property type="molecule type" value="Genomic_DNA"/>
</dbReference>
<reference evidence="2 3" key="1">
    <citation type="submission" date="2018-09" db="EMBL/GenBank/DDBJ databases">
        <title>Genomic investigation of the strawberry pathogen Phytophthora fragariae indicates pathogenicity is determined by transcriptional variation in three key races.</title>
        <authorList>
            <person name="Adams T.M."/>
            <person name="Armitage A.D."/>
            <person name="Sobczyk M.K."/>
            <person name="Bates H.J."/>
            <person name="Dunwell J.M."/>
            <person name="Nellist C.F."/>
            <person name="Harrison R.J."/>
        </authorList>
    </citation>
    <scope>NUCLEOTIDE SEQUENCE [LARGE SCALE GENOMIC DNA]</scope>
    <source>
        <strain evidence="2 3">NOV-77</strain>
    </source>
</reference>
<gene>
    <name evidence="2" type="ORF">PF008_g21197</name>
</gene>
<protein>
    <recommendedName>
        <fullName evidence="4">FYVE-type domain-containing protein</fullName>
    </recommendedName>
</protein>
<dbReference type="InterPro" id="IPR023393">
    <property type="entry name" value="START-like_dom_sf"/>
</dbReference>
<evidence type="ECO:0008006" key="4">
    <source>
        <dbReference type="Google" id="ProtNLM"/>
    </source>
</evidence>
<name>A0A6G0QXD1_9STRA</name>
<sequence>MMTCPFETPLSLSARDRRSMHNIVQRCMSETMSDYEHVLASKSGLPVATRWKPVKRKQNIAVYQDQLVIEEIKRRKRKAKSLGELSETARVGEAYSKSVGQETCPPPSETDANESTELPKMTWMGTVECELDDLMYGIVSQSDEVTRIKASYSGNDIQDFATLASLETASPSDPFHGLQLRWEVSSPLSKTNPVWHHRDFVYLEATGITKCRSTGQRIGYQILHSLDVRGVPELPGRKLTRGKMTIYQLFRQKSKGTVEVYAKASIDLAGDVPNSMASFATIEAANSVNKAAKSARKRKLNWLLATAESNAVNFGADQNGSCCSVCSRDLRSTFGHKSHFDCQICTNRVCHRCHVRQKLSFVNPDKNSFIVKKKSLDLCTRCVHTSTQMNARRVALEERARDDPASMYKYIPCHRKMSTVEESDDEDNERPSSDEEDELGPVNGKWPFDGIGRSYDVPVPSGTSCTKISNILARAQANAGEYTFGGVADTLPALPGLVVDGVGQIPVPLTETCAMKLIEKSARSSFGHNFDTKTDENVRKSWQIEPDRVQLSNALWQSGIDKLTQTIAERLGYRSVPMQCTLYKMLVYGEGGHFLKHQDTEKEDGMVATLVIQLPSTHEQRFANLH</sequence>
<comment type="caution">
    <text evidence="2">The sequence shown here is derived from an EMBL/GenBank/DDBJ whole genome shotgun (WGS) entry which is preliminary data.</text>
</comment>